<dbReference type="PROSITE" id="PS51371">
    <property type="entry name" value="CBS"/>
    <property type="match status" value="2"/>
</dbReference>
<dbReference type="SMART" id="SM00116">
    <property type="entry name" value="CBS"/>
    <property type="match status" value="2"/>
</dbReference>
<evidence type="ECO:0000313" key="4">
    <source>
        <dbReference type="EMBL" id="HHJ52335.1"/>
    </source>
</evidence>
<keyword evidence="1 2" id="KW-0129">CBS domain</keyword>
<evidence type="ECO:0000256" key="1">
    <source>
        <dbReference type="ARBA" id="ARBA00023122"/>
    </source>
</evidence>
<dbReference type="PANTHER" id="PTHR43080:SF26">
    <property type="entry name" value="REGULATORY PROTEIN"/>
    <property type="match status" value="1"/>
</dbReference>
<dbReference type="SUPFAM" id="SSF54631">
    <property type="entry name" value="CBS-domain pair"/>
    <property type="match status" value="1"/>
</dbReference>
<dbReference type="Gene3D" id="3.10.580.10">
    <property type="entry name" value="CBS-domain"/>
    <property type="match status" value="1"/>
</dbReference>
<reference evidence="4" key="1">
    <citation type="journal article" date="2020" name="mSystems">
        <title>Genome- and Community-Level Interaction Insights into Carbon Utilization and Element Cycling Functions of Hydrothermarchaeota in Hydrothermal Sediment.</title>
        <authorList>
            <person name="Zhou Z."/>
            <person name="Liu Y."/>
            <person name="Xu W."/>
            <person name="Pan J."/>
            <person name="Luo Z.H."/>
            <person name="Li M."/>
        </authorList>
    </citation>
    <scope>NUCLEOTIDE SEQUENCE [LARGE SCALE GENOMIC DNA]</scope>
    <source>
        <strain evidence="4">HyVt-527</strain>
    </source>
</reference>
<accession>A0A7V5UEI2</accession>
<comment type="caution">
    <text evidence="4">The sequence shown here is derived from an EMBL/GenBank/DDBJ whole genome shotgun (WGS) entry which is preliminary data.</text>
</comment>
<dbReference type="PANTHER" id="PTHR43080">
    <property type="entry name" value="CBS DOMAIN-CONTAINING PROTEIN CBSX3, MITOCHONDRIAL"/>
    <property type="match status" value="1"/>
</dbReference>
<dbReference type="InterPro" id="IPR000644">
    <property type="entry name" value="CBS_dom"/>
</dbReference>
<sequence>MSEIYKVEDYMDKTFLTLKPEMDVYQAIDAFLDEGVTSAAVVDEKNKIVGILSEKDCLHLLTRGSYYELPGGRVKDFMSTNVYCIPPHTDVFKVADIFLHHYFRRLIITDEDDRVLGQITRRDLLRIIKKIHATQSEKGKKIAPIL</sequence>
<proteinExistence type="predicted"/>
<dbReference type="Pfam" id="PF00571">
    <property type="entry name" value="CBS"/>
    <property type="match status" value="2"/>
</dbReference>
<gene>
    <name evidence="4" type="ORF">ENJ89_04000</name>
</gene>
<dbReference type="Proteomes" id="UP000886124">
    <property type="component" value="Unassembled WGS sequence"/>
</dbReference>
<organism evidence="4">
    <name type="scientific">Caldithrix abyssi</name>
    <dbReference type="NCBI Taxonomy" id="187145"/>
    <lineage>
        <taxon>Bacteria</taxon>
        <taxon>Pseudomonadati</taxon>
        <taxon>Calditrichota</taxon>
        <taxon>Calditrichia</taxon>
        <taxon>Calditrichales</taxon>
        <taxon>Calditrichaceae</taxon>
        <taxon>Caldithrix</taxon>
    </lineage>
</organism>
<dbReference type="EMBL" id="DROD01000268">
    <property type="protein sequence ID" value="HHJ52335.1"/>
    <property type="molecule type" value="Genomic_DNA"/>
</dbReference>
<dbReference type="InterPro" id="IPR046342">
    <property type="entry name" value="CBS_dom_sf"/>
</dbReference>
<dbReference type="AlphaFoldDB" id="A0A7V5UEI2"/>
<feature type="domain" description="CBS" evidence="3">
    <location>
        <begin position="78"/>
        <end position="134"/>
    </location>
</feature>
<feature type="domain" description="CBS" evidence="3">
    <location>
        <begin position="11"/>
        <end position="69"/>
    </location>
</feature>
<protein>
    <submittedName>
        <fullName evidence="4">CBS domain-containing protein</fullName>
    </submittedName>
</protein>
<evidence type="ECO:0000259" key="3">
    <source>
        <dbReference type="PROSITE" id="PS51371"/>
    </source>
</evidence>
<name>A0A7V5UEI2_CALAY</name>
<evidence type="ECO:0000256" key="2">
    <source>
        <dbReference type="PROSITE-ProRule" id="PRU00703"/>
    </source>
</evidence>
<dbReference type="InterPro" id="IPR051257">
    <property type="entry name" value="Diverse_CBS-Domain"/>
</dbReference>